<dbReference type="EMBL" id="JALJOQ010000199">
    <property type="protein sequence ID" value="KAK9789971.1"/>
    <property type="molecule type" value="Genomic_DNA"/>
</dbReference>
<feature type="non-terminal residue" evidence="2">
    <location>
        <position position="1"/>
    </location>
</feature>
<proteinExistence type="predicted"/>
<evidence type="ECO:0000313" key="2">
    <source>
        <dbReference type="EMBL" id="KAK9789971.1"/>
    </source>
</evidence>
<protein>
    <submittedName>
        <fullName evidence="2">Uncharacterized protein</fullName>
    </submittedName>
</protein>
<dbReference type="Proteomes" id="UP001465755">
    <property type="component" value="Unassembled WGS sequence"/>
</dbReference>
<reference evidence="2 3" key="1">
    <citation type="journal article" date="2024" name="Nat. Commun.">
        <title>Phylogenomics reveals the evolutionary origins of lichenization in chlorophyte algae.</title>
        <authorList>
            <person name="Puginier C."/>
            <person name="Libourel C."/>
            <person name="Otte J."/>
            <person name="Skaloud P."/>
            <person name="Haon M."/>
            <person name="Grisel S."/>
            <person name="Petersen M."/>
            <person name="Berrin J.G."/>
            <person name="Delaux P.M."/>
            <person name="Dal Grande F."/>
            <person name="Keller J."/>
        </authorList>
    </citation>
    <scope>NUCLEOTIDE SEQUENCE [LARGE SCALE GENOMIC DNA]</scope>
    <source>
        <strain evidence="2 3">SAG 2036</strain>
    </source>
</reference>
<keyword evidence="3" id="KW-1185">Reference proteome</keyword>
<sequence length="76" mass="8166">AGSPLAAARWYKAAGSATSRPSLLGSSRSQGACRRLAMFGQLEDAASTSRALPPWQPRNAVKLSEKLSQPRWRGLQ</sequence>
<dbReference type="AlphaFoldDB" id="A0AAW1NQ32"/>
<accession>A0AAW1NQ32</accession>
<name>A0AAW1NQ32_9CHLO</name>
<feature type="region of interest" description="Disordered" evidence="1">
    <location>
        <begin position="47"/>
        <end position="76"/>
    </location>
</feature>
<gene>
    <name evidence="2" type="ORF">WJX73_010281</name>
</gene>
<evidence type="ECO:0000313" key="3">
    <source>
        <dbReference type="Proteomes" id="UP001465755"/>
    </source>
</evidence>
<evidence type="ECO:0000256" key="1">
    <source>
        <dbReference type="SAM" id="MobiDB-lite"/>
    </source>
</evidence>
<organism evidence="2 3">
    <name type="scientific">Symbiochloris irregularis</name>
    <dbReference type="NCBI Taxonomy" id="706552"/>
    <lineage>
        <taxon>Eukaryota</taxon>
        <taxon>Viridiplantae</taxon>
        <taxon>Chlorophyta</taxon>
        <taxon>core chlorophytes</taxon>
        <taxon>Trebouxiophyceae</taxon>
        <taxon>Trebouxiales</taxon>
        <taxon>Trebouxiaceae</taxon>
        <taxon>Symbiochloris</taxon>
    </lineage>
</organism>
<comment type="caution">
    <text evidence="2">The sequence shown here is derived from an EMBL/GenBank/DDBJ whole genome shotgun (WGS) entry which is preliminary data.</text>
</comment>